<dbReference type="AlphaFoldDB" id="A0A109KKM2"/>
<comment type="caution">
    <text evidence="1">The sequence shown here is derived from an EMBL/GenBank/DDBJ whole genome shotgun (WGS) entry which is preliminary data.</text>
</comment>
<name>A0A109KKM2_PSEFL</name>
<dbReference type="Proteomes" id="UP000063434">
    <property type="component" value="Unassembled WGS sequence"/>
</dbReference>
<evidence type="ECO:0000313" key="2">
    <source>
        <dbReference type="Proteomes" id="UP000063434"/>
    </source>
</evidence>
<reference evidence="1 2" key="1">
    <citation type="submission" date="2015-05" db="EMBL/GenBank/DDBJ databases">
        <title>A genomic and transcriptomic approach to investigate the blue pigment phenotype in Pseudomonas fluorescens.</title>
        <authorList>
            <person name="Andreani N.A."/>
            <person name="Cardazzo B."/>
        </authorList>
    </citation>
    <scope>NUCLEOTIDE SEQUENCE [LARGE SCALE GENOMIC DNA]</scope>
    <source>
        <strain evidence="1 2">Ps_40</strain>
    </source>
</reference>
<dbReference type="EMBL" id="LCYC01000062">
    <property type="protein sequence ID" value="KWV70985.1"/>
    <property type="molecule type" value="Genomic_DNA"/>
</dbReference>
<organism evidence="1 2">
    <name type="scientific">Pseudomonas fluorescens</name>
    <dbReference type="NCBI Taxonomy" id="294"/>
    <lineage>
        <taxon>Bacteria</taxon>
        <taxon>Pseudomonadati</taxon>
        <taxon>Pseudomonadota</taxon>
        <taxon>Gammaproteobacteria</taxon>
        <taxon>Pseudomonadales</taxon>
        <taxon>Pseudomonadaceae</taxon>
        <taxon>Pseudomonas</taxon>
    </lineage>
</organism>
<sequence length="51" mass="5726">MCFESLNTVDSIHPWSSDPNNKKPAFVRVFHRPQRNGLTTGLRLIAGVTES</sequence>
<protein>
    <submittedName>
        <fullName evidence="1">Uncharacterized protein</fullName>
    </submittedName>
</protein>
<evidence type="ECO:0000313" key="1">
    <source>
        <dbReference type="EMBL" id="KWV70985.1"/>
    </source>
</evidence>
<gene>
    <name evidence="1" type="ORF">PFL603g_05663</name>
</gene>
<proteinExistence type="predicted"/>
<accession>A0A109KKM2</accession>